<dbReference type="Proteomes" id="UP000297245">
    <property type="component" value="Unassembled WGS sequence"/>
</dbReference>
<keyword evidence="3" id="KW-1185">Reference proteome</keyword>
<reference evidence="2 3" key="1">
    <citation type="journal article" date="2019" name="Nat. Ecol. Evol.">
        <title>Megaphylogeny resolves global patterns of mushroom evolution.</title>
        <authorList>
            <person name="Varga T."/>
            <person name="Krizsan K."/>
            <person name="Foldi C."/>
            <person name="Dima B."/>
            <person name="Sanchez-Garcia M."/>
            <person name="Sanchez-Ramirez S."/>
            <person name="Szollosi G.J."/>
            <person name="Szarkandi J.G."/>
            <person name="Papp V."/>
            <person name="Albert L."/>
            <person name="Andreopoulos W."/>
            <person name="Angelini C."/>
            <person name="Antonin V."/>
            <person name="Barry K.W."/>
            <person name="Bougher N.L."/>
            <person name="Buchanan P."/>
            <person name="Buyck B."/>
            <person name="Bense V."/>
            <person name="Catcheside P."/>
            <person name="Chovatia M."/>
            <person name="Cooper J."/>
            <person name="Damon W."/>
            <person name="Desjardin D."/>
            <person name="Finy P."/>
            <person name="Geml J."/>
            <person name="Haridas S."/>
            <person name="Hughes K."/>
            <person name="Justo A."/>
            <person name="Karasinski D."/>
            <person name="Kautmanova I."/>
            <person name="Kiss B."/>
            <person name="Kocsube S."/>
            <person name="Kotiranta H."/>
            <person name="LaButti K.M."/>
            <person name="Lechner B.E."/>
            <person name="Liimatainen K."/>
            <person name="Lipzen A."/>
            <person name="Lukacs Z."/>
            <person name="Mihaltcheva S."/>
            <person name="Morgado L.N."/>
            <person name="Niskanen T."/>
            <person name="Noordeloos M.E."/>
            <person name="Ohm R.A."/>
            <person name="Ortiz-Santana B."/>
            <person name="Ovrebo C."/>
            <person name="Racz N."/>
            <person name="Riley R."/>
            <person name="Savchenko A."/>
            <person name="Shiryaev A."/>
            <person name="Soop K."/>
            <person name="Spirin V."/>
            <person name="Szebenyi C."/>
            <person name="Tomsovsky M."/>
            <person name="Tulloss R.E."/>
            <person name="Uehling J."/>
            <person name="Grigoriev I.V."/>
            <person name="Vagvolgyi C."/>
            <person name="Papp T."/>
            <person name="Martin F.M."/>
            <person name="Miettinen O."/>
            <person name="Hibbett D.S."/>
            <person name="Nagy L.G."/>
        </authorList>
    </citation>
    <scope>NUCLEOTIDE SEQUENCE [LARGE SCALE GENOMIC DNA]</scope>
    <source>
        <strain evidence="2 3">CBS 962.96</strain>
    </source>
</reference>
<accession>A0A4S8KIS1</accession>
<evidence type="ECO:0000313" key="2">
    <source>
        <dbReference type="EMBL" id="THU75221.1"/>
    </source>
</evidence>
<evidence type="ECO:0000256" key="1">
    <source>
        <dbReference type="SAM" id="MobiDB-lite"/>
    </source>
</evidence>
<protein>
    <submittedName>
        <fullName evidence="2">Uncharacterized protein</fullName>
    </submittedName>
</protein>
<evidence type="ECO:0000313" key="3">
    <source>
        <dbReference type="Proteomes" id="UP000297245"/>
    </source>
</evidence>
<dbReference type="EMBL" id="ML182638">
    <property type="protein sequence ID" value="THU75221.1"/>
    <property type="molecule type" value="Genomic_DNA"/>
</dbReference>
<dbReference type="OrthoDB" id="301415at2759"/>
<proteinExistence type="predicted"/>
<feature type="non-terminal residue" evidence="2">
    <location>
        <position position="290"/>
    </location>
</feature>
<feature type="region of interest" description="Disordered" evidence="1">
    <location>
        <begin position="134"/>
        <end position="172"/>
    </location>
</feature>
<name>A0A4S8KIS1_DENBC</name>
<sequence>ALTDSIRDLDANSTVPEIRLAVQKLMGPKLDRFTSELIGFSFNLSKLNLRDVSKSLNADLDGTTIDWQHPYFRSQCLKTDKKTNQVRFQKPQTPFRLLLVIPSDEWLRYETEMDRFERIKVATQTQVITSDVTTFSVRPPDTDTETTRTSNKRPRSVSTATPTTPPQSKRTPVLFTSPSRDQVAQALVSGGIQSEKRLNMSAHAVMQGLVAPIPIVSLLDIIHSVDGSKHKFVFDSLALPSVALLQADLRFENELGFGAFKTCHPATLISPNETPLTSVRFVNSDSASDT</sequence>
<dbReference type="AlphaFoldDB" id="A0A4S8KIS1"/>
<organism evidence="2 3">
    <name type="scientific">Dendrothele bispora (strain CBS 962.96)</name>
    <dbReference type="NCBI Taxonomy" id="1314807"/>
    <lineage>
        <taxon>Eukaryota</taxon>
        <taxon>Fungi</taxon>
        <taxon>Dikarya</taxon>
        <taxon>Basidiomycota</taxon>
        <taxon>Agaricomycotina</taxon>
        <taxon>Agaricomycetes</taxon>
        <taxon>Agaricomycetidae</taxon>
        <taxon>Agaricales</taxon>
        <taxon>Agaricales incertae sedis</taxon>
        <taxon>Dendrothele</taxon>
    </lineage>
</organism>
<feature type="compositionally biased region" description="Polar residues" evidence="1">
    <location>
        <begin position="156"/>
        <end position="172"/>
    </location>
</feature>
<feature type="non-terminal residue" evidence="2">
    <location>
        <position position="1"/>
    </location>
</feature>
<gene>
    <name evidence="2" type="ORF">K435DRAFT_814548</name>
</gene>